<dbReference type="Proteomes" id="UP000828390">
    <property type="component" value="Unassembled WGS sequence"/>
</dbReference>
<evidence type="ECO:0000313" key="2">
    <source>
        <dbReference type="Proteomes" id="UP000828390"/>
    </source>
</evidence>
<protein>
    <recommendedName>
        <fullName evidence="3">Reverse transcriptase domain-containing protein</fullName>
    </recommendedName>
</protein>
<accession>A0A9D4MUX3</accession>
<dbReference type="AlphaFoldDB" id="A0A9D4MUX3"/>
<sequence>MLGGIPDNGEGIGWNIVDLRRIRTRGVLPVVVAEICRRWAYREAALSNDCSIDVSILKEKGKLMERCVNKQVYNYLITNNILTHFQSGFVKGEFTIDQLTYLYNDISKAIDNAVEVSLTFLFAPVLQKKRHPTTYWSAQSLITYPAQGFVAATNRFDTKTVVRKDSPPPDPL</sequence>
<proteinExistence type="predicted"/>
<evidence type="ECO:0008006" key="3">
    <source>
        <dbReference type="Google" id="ProtNLM"/>
    </source>
</evidence>
<reference evidence="1" key="2">
    <citation type="submission" date="2020-11" db="EMBL/GenBank/DDBJ databases">
        <authorList>
            <person name="McCartney M.A."/>
            <person name="Auch B."/>
            <person name="Kono T."/>
            <person name="Mallez S."/>
            <person name="Becker A."/>
            <person name="Gohl D.M."/>
            <person name="Silverstein K.A.T."/>
            <person name="Koren S."/>
            <person name="Bechman K.B."/>
            <person name="Herman A."/>
            <person name="Abrahante J.E."/>
            <person name="Garbe J."/>
        </authorList>
    </citation>
    <scope>NUCLEOTIDE SEQUENCE</scope>
    <source>
        <strain evidence="1">Duluth1</strain>
        <tissue evidence="1">Whole animal</tissue>
    </source>
</reference>
<dbReference type="EMBL" id="JAIWYP010000001">
    <property type="protein sequence ID" value="KAH3882966.1"/>
    <property type="molecule type" value="Genomic_DNA"/>
</dbReference>
<gene>
    <name evidence="1" type="ORF">DPMN_006913</name>
</gene>
<reference evidence="1" key="1">
    <citation type="journal article" date="2019" name="bioRxiv">
        <title>The Genome of the Zebra Mussel, Dreissena polymorpha: A Resource for Invasive Species Research.</title>
        <authorList>
            <person name="McCartney M.A."/>
            <person name="Auch B."/>
            <person name="Kono T."/>
            <person name="Mallez S."/>
            <person name="Zhang Y."/>
            <person name="Obille A."/>
            <person name="Becker A."/>
            <person name="Abrahante J.E."/>
            <person name="Garbe J."/>
            <person name="Badalamenti J.P."/>
            <person name="Herman A."/>
            <person name="Mangelson H."/>
            <person name="Liachko I."/>
            <person name="Sullivan S."/>
            <person name="Sone E.D."/>
            <person name="Koren S."/>
            <person name="Silverstein K.A.T."/>
            <person name="Beckman K.B."/>
            <person name="Gohl D.M."/>
        </authorList>
    </citation>
    <scope>NUCLEOTIDE SEQUENCE</scope>
    <source>
        <strain evidence="1">Duluth1</strain>
        <tissue evidence="1">Whole animal</tissue>
    </source>
</reference>
<organism evidence="1 2">
    <name type="scientific">Dreissena polymorpha</name>
    <name type="common">Zebra mussel</name>
    <name type="synonym">Mytilus polymorpha</name>
    <dbReference type="NCBI Taxonomy" id="45954"/>
    <lineage>
        <taxon>Eukaryota</taxon>
        <taxon>Metazoa</taxon>
        <taxon>Spiralia</taxon>
        <taxon>Lophotrochozoa</taxon>
        <taxon>Mollusca</taxon>
        <taxon>Bivalvia</taxon>
        <taxon>Autobranchia</taxon>
        <taxon>Heteroconchia</taxon>
        <taxon>Euheterodonta</taxon>
        <taxon>Imparidentia</taxon>
        <taxon>Neoheterodontei</taxon>
        <taxon>Myida</taxon>
        <taxon>Dreissenoidea</taxon>
        <taxon>Dreissenidae</taxon>
        <taxon>Dreissena</taxon>
    </lineage>
</organism>
<keyword evidence="2" id="KW-1185">Reference proteome</keyword>
<evidence type="ECO:0000313" key="1">
    <source>
        <dbReference type="EMBL" id="KAH3882966.1"/>
    </source>
</evidence>
<comment type="caution">
    <text evidence="1">The sequence shown here is derived from an EMBL/GenBank/DDBJ whole genome shotgun (WGS) entry which is preliminary data.</text>
</comment>
<name>A0A9D4MUX3_DREPO</name>